<dbReference type="RefSeq" id="WP_328596383.1">
    <property type="nucleotide sequence ID" value="NZ_VUNR01000023.1"/>
</dbReference>
<dbReference type="Proteomes" id="UP000433181">
    <property type="component" value="Unassembled WGS sequence"/>
</dbReference>
<dbReference type="NCBIfam" id="TIGR00453">
    <property type="entry name" value="ispD"/>
    <property type="match status" value="1"/>
</dbReference>
<sequence length="235" mass="25689">MVTAIFPAAGKGKRMQAGMNKVLVELEGVPILVRTLARFSRCQAVDRLVVVVAAHEVEFVTDMLTRADREYGLKPWLVTAGGSERQYSVWNGIQAVQGAADDDIILVHDAARPLVSEKTILETIRVAEAKGAAIAAVPAKNTIKLCNAAGEVVETPDRSRLWEVQTPQGFRRGILVRANQQAMAESFLGTDDASLVERLGQKVFIVESDYRNIKLTTPEDMVIAKAFLAAEEENE</sequence>
<evidence type="ECO:0000256" key="5">
    <source>
        <dbReference type="ARBA" id="ARBA00022695"/>
    </source>
</evidence>
<dbReference type="HAMAP" id="MF_00108">
    <property type="entry name" value="IspD"/>
    <property type="match status" value="1"/>
</dbReference>
<dbReference type="InterPro" id="IPR034683">
    <property type="entry name" value="IspD/TarI"/>
</dbReference>
<feature type="site" description="Transition state stabilizer" evidence="7">
    <location>
        <position position="21"/>
    </location>
</feature>
<dbReference type="Gene3D" id="3.90.550.10">
    <property type="entry name" value="Spore Coat Polysaccharide Biosynthesis Protein SpsA, Chain A"/>
    <property type="match status" value="1"/>
</dbReference>
<dbReference type="PANTHER" id="PTHR32125">
    <property type="entry name" value="2-C-METHYL-D-ERYTHRITOL 4-PHOSPHATE CYTIDYLYLTRANSFERASE, CHLOROPLASTIC"/>
    <property type="match status" value="1"/>
</dbReference>
<dbReference type="CDD" id="cd02516">
    <property type="entry name" value="CDP-ME_synthetase"/>
    <property type="match status" value="1"/>
</dbReference>
<comment type="pathway">
    <text evidence="2 7">Isoprenoid biosynthesis; isopentenyl diphosphate biosynthesis via DXP pathway; isopentenyl diphosphate from 1-deoxy-D-xylulose 5-phosphate: step 2/6.</text>
</comment>
<dbReference type="EC" id="2.7.7.60" evidence="7"/>
<gene>
    <name evidence="7 8" type="primary">ispD</name>
    <name evidence="8" type="ORF">FYJ84_10625</name>
</gene>
<evidence type="ECO:0000256" key="2">
    <source>
        <dbReference type="ARBA" id="ARBA00004787"/>
    </source>
</evidence>
<dbReference type="GO" id="GO:0019288">
    <property type="term" value="P:isopentenyl diphosphate biosynthetic process, methylerythritol 4-phosphate pathway"/>
    <property type="evidence" value="ECO:0007669"/>
    <property type="project" value="UniProtKB-UniRule"/>
</dbReference>
<proteinExistence type="inferred from homology"/>
<accession>A0A6I2UIP9</accession>
<dbReference type="InterPro" id="IPR001228">
    <property type="entry name" value="IspD"/>
</dbReference>
<dbReference type="UniPathway" id="UPA00056">
    <property type="reaction ID" value="UER00093"/>
</dbReference>
<dbReference type="AlphaFoldDB" id="A0A6I2UIP9"/>
<dbReference type="InterPro" id="IPR050088">
    <property type="entry name" value="IspD/TarI_cytidylyltransf_bact"/>
</dbReference>
<comment type="caution">
    <text evidence="8">The sequence shown here is derived from an EMBL/GenBank/DDBJ whole genome shotgun (WGS) entry which is preliminary data.</text>
</comment>
<reference evidence="8 9" key="1">
    <citation type="submission" date="2019-08" db="EMBL/GenBank/DDBJ databases">
        <title>In-depth cultivation of the pig gut microbiome towards novel bacterial diversity and tailored functional studies.</title>
        <authorList>
            <person name="Wylensek D."/>
            <person name="Hitch T.C.A."/>
            <person name="Clavel T."/>
        </authorList>
    </citation>
    <scope>NUCLEOTIDE SEQUENCE [LARGE SCALE GENOMIC DNA]</scope>
    <source>
        <strain evidence="8 9">WCA-693-APC-5D-A</strain>
    </source>
</reference>
<evidence type="ECO:0000256" key="1">
    <source>
        <dbReference type="ARBA" id="ARBA00001282"/>
    </source>
</evidence>
<dbReference type="PROSITE" id="PS01295">
    <property type="entry name" value="ISPD"/>
    <property type="match status" value="1"/>
</dbReference>
<feature type="site" description="Positions MEP for the nucleophilic attack" evidence="7">
    <location>
        <position position="158"/>
    </location>
</feature>
<keyword evidence="6 7" id="KW-0414">Isoprene biosynthesis</keyword>
<feature type="site" description="Transition state stabilizer" evidence="7">
    <location>
        <position position="14"/>
    </location>
</feature>
<evidence type="ECO:0000256" key="4">
    <source>
        <dbReference type="ARBA" id="ARBA00022679"/>
    </source>
</evidence>
<comment type="similarity">
    <text evidence="3 7">Belongs to the IspD/TarI cytidylyltransferase family. IspD subfamily.</text>
</comment>
<dbReference type="InterPro" id="IPR018294">
    <property type="entry name" value="ISPD_synthase_CS"/>
</dbReference>
<dbReference type="EMBL" id="VUNR01000023">
    <property type="protein sequence ID" value="MSU09440.1"/>
    <property type="molecule type" value="Genomic_DNA"/>
</dbReference>
<dbReference type="GO" id="GO:0050518">
    <property type="term" value="F:2-C-methyl-D-erythritol 4-phosphate cytidylyltransferase activity"/>
    <property type="evidence" value="ECO:0007669"/>
    <property type="project" value="UniProtKB-UniRule"/>
</dbReference>
<organism evidence="8 9">
    <name type="scientific">Anaerovibrio slackiae</name>
    <dbReference type="NCBI Taxonomy" id="2652309"/>
    <lineage>
        <taxon>Bacteria</taxon>
        <taxon>Bacillati</taxon>
        <taxon>Bacillota</taxon>
        <taxon>Negativicutes</taxon>
        <taxon>Selenomonadales</taxon>
        <taxon>Selenomonadaceae</taxon>
        <taxon>Anaerovibrio</taxon>
    </lineage>
</organism>
<dbReference type="PANTHER" id="PTHR32125:SF4">
    <property type="entry name" value="2-C-METHYL-D-ERYTHRITOL 4-PHOSPHATE CYTIDYLYLTRANSFERASE, CHLOROPLASTIC"/>
    <property type="match status" value="1"/>
</dbReference>
<comment type="function">
    <text evidence="7">Catalyzes the formation of 4-diphosphocytidyl-2-C-methyl-D-erythritol from CTP and 2-C-methyl-D-erythritol 4-phosphate (MEP).</text>
</comment>
<protein>
    <recommendedName>
        <fullName evidence="7">2-C-methyl-D-erythritol 4-phosphate cytidylyltransferase</fullName>
        <ecNumber evidence="7">2.7.7.60</ecNumber>
    </recommendedName>
    <alternativeName>
        <fullName evidence="7">4-diphosphocytidyl-2C-methyl-D-erythritol synthase</fullName>
    </alternativeName>
    <alternativeName>
        <fullName evidence="7">MEP cytidylyltransferase</fullName>
        <shortName evidence="7">MCT</shortName>
    </alternativeName>
</protein>
<evidence type="ECO:0000256" key="7">
    <source>
        <dbReference type="HAMAP-Rule" id="MF_00108"/>
    </source>
</evidence>
<evidence type="ECO:0000256" key="6">
    <source>
        <dbReference type="ARBA" id="ARBA00023229"/>
    </source>
</evidence>
<evidence type="ECO:0000313" key="8">
    <source>
        <dbReference type="EMBL" id="MSU09440.1"/>
    </source>
</evidence>
<keyword evidence="5 7" id="KW-0548">Nucleotidyltransferase</keyword>
<dbReference type="FunFam" id="3.90.550.10:FF:000003">
    <property type="entry name" value="2-C-methyl-D-erythritol 4-phosphate cytidylyltransferase"/>
    <property type="match status" value="1"/>
</dbReference>
<evidence type="ECO:0000313" key="9">
    <source>
        <dbReference type="Proteomes" id="UP000433181"/>
    </source>
</evidence>
<evidence type="ECO:0000256" key="3">
    <source>
        <dbReference type="ARBA" id="ARBA00009789"/>
    </source>
</evidence>
<name>A0A6I2UIP9_9FIRM</name>
<comment type="catalytic activity">
    <reaction evidence="1 7">
        <text>2-C-methyl-D-erythritol 4-phosphate + CTP + H(+) = 4-CDP-2-C-methyl-D-erythritol + diphosphate</text>
        <dbReference type="Rhea" id="RHEA:13429"/>
        <dbReference type="ChEBI" id="CHEBI:15378"/>
        <dbReference type="ChEBI" id="CHEBI:33019"/>
        <dbReference type="ChEBI" id="CHEBI:37563"/>
        <dbReference type="ChEBI" id="CHEBI:57823"/>
        <dbReference type="ChEBI" id="CHEBI:58262"/>
        <dbReference type="EC" id="2.7.7.60"/>
    </reaction>
</comment>
<keyword evidence="4 7" id="KW-0808">Transferase</keyword>
<dbReference type="Pfam" id="PF01128">
    <property type="entry name" value="IspD"/>
    <property type="match status" value="1"/>
</dbReference>
<dbReference type="InterPro" id="IPR029044">
    <property type="entry name" value="Nucleotide-diphossugar_trans"/>
</dbReference>
<keyword evidence="9" id="KW-1185">Reference proteome</keyword>
<feature type="site" description="Positions MEP for the nucleophilic attack" evidence="7">
    <location>
        <position position="214"/>
    </location>
</feature>
<dbReference type="SUPFAM" id="SSF53448">
    <property type="entry name" value="Nucleotide-diphospho-sugar transferases"/>
    <property type="match status" value="1"/>
</dbReference>
<dbReference type="GeneID" id="96779382"/>